<dbReference type="Proteomes" id="UP000821656">
    <property type="component" value="Unassembled WGS sequence"/>
</dbReference>
<dbReference type="EMBL" id="JABSXK010000001">
    <property type="protein sequence ID" value="NRV10039.1"/>
    <property type="molecule type" value="Genomic_DNA"/>
</dbReference>
<evidence type="ECO:0000313" key="1">
    <source>
        <dbReference type="EMBL" id="NRV10039.1"/>
    </source>
</evidence>
<comment type="caution">
    <text evidence="1">The sequence shown here is derived from an EMBL/GenBank/DDBJ whole genome shotgun (WGS) entry which is preliminary data.</text>
</comment>
<organism evidence="1 3">
    <name type="scientific">Clostridium beijerinckii</name>
    <name type="common">Clostridium MP</name>
    <dbReference type="NCBI Taxonomy" id="1520"/>
    <lineage>
        <taxon>Bacteria</taxon>
        <taxon>Bacillati</taxon>
        <taxon>Bacillota</taxon>
        <taxon>Clostridia</taxon>
        <taxon>Eubacteriales</taxon>
        <taxon>Clostridiaceae</taxon>
        <taxon>Clostridium</taxon>
    </lineage>
</organism>
<evidence type="ECO:0000313" key="2">
    <source>
        <dbReference type="EMBL" id="NSB13173.1"/>
    </source>
</evidence>
<name>A0A1S8R204_CLOBE</name>
<dbReference type="Proteomes" id="UP000822184">
    <property type="component" value="Unassembled WGS sequence"/>
</dbReference>
<reference evidence="1" key="1">
    <citation type="submission" date="2020-05" db="EMBL/GenBank/DDBJ databases">
        <title>Genomic insights into acetone-butanol-ethanol (ABE) fermentation by sequencing solventogenic clostridia strains.</title>
        <authorList>
            <person name="Brown S."/>
        </authorList>
    </citation>
    <scope>NUCLEOTIDE SEQUENCE</scope>
    <source>
        <strain evidence="2">DJ123</strain>
        <strain evidence="1">DJ126</strain>
    </source>
</reference>
<gene>
    <name evidence="2" type="ORF">BCD95_001432</name>
    <name evidence="1" type="ORF">DFH45_003002</name>
</gene>
<sequence length="42" mass="5167">MRVELIWISAEIEYIFVPYEYKISLLDIFQIFNKEPFINLDL</sequence>
<dbReference type="AlphaFoldDB" id="A0A1S8R204"/>
<protein>
    <submittedName>
        <fullName evidence="1">Uncharacterized protein</fullName>
    </submittedName>
</protein>
<proteinExistence type="predicted"/>
<evidence type="ECO:0000313" key="3">
    <source>
        <dbReference type="Proteomes" id="UP000821656"/>
    </source>
</evidence>
<accession>A0A1S8R204</accession>
<dbReference type="EMBL" id="JABTDW010000001">
    <property type="protein sequence ID" value="NSB13173.1"/>
    <property type="molecule type" value="Genomic_DNA"/>
</dbReference>